<proteinExistence type="predicted"/>
<reference evidence="1 2" key="1">
    <citation type="journal article" date="2020" name="Mol. Biol. Evol.">
        <title>Distinct Expression and Methylation Patterns for Genes with Different Fates following a Single Whole-Genome Duplication in Flowering Plants.</title>
        <authorList>
            <person name="Shi T."/>
            <person name="Rahmani R.S."/>
            <person name="Gugger P.F."/>
            <person name="Wang M."/>
            <person name="Li H."/>
            <person name="Zhang Y."/>
            <person name="Li Z."/>
            <person name="Wang Q."/>
            <person name="Van de Peer Y."/>
            <person name="Marchal K."/>
            <person name="Chen J."/>
        </authorList>
    </citation>
    <scope>NUCLEOTIDE SEQUENCE [LARGE SCALE GENOMIC DNA]</scope>
    <source>
        <tissue evidence="1">Leaf</tissue>
    </source>
</reference>
<keyword evidence="2" id="KW-1185">Reference proteome</keyword>
<evidence type="ECO:0000313" key="1">
    <source>
        <dbReference type="EMBL" id="DAD38581.1"/>
    </source>
</evidence>
<sequence length="77" mass="8617">MSRDLGARSGCRCKKTPILRKGGMTNEQRFGSKRWSSVQESINTSWPMQSLVCLPVAAVNLGHRRLIVRKRKCAAVC</sequence>
<accession>A0A822Z4I7</accession>
<dbReference type="AlphaFoldDB" id="A0A822Z4I7"/>
<protein>
    <submittedName>
        <fullName evidence="1">Uncharacterized protein</fullName>
    </submittedName>
</protein>
<organism evidence="1 2">
    <name type="scientific">Nelumbo nucifera</name>
    <name type="common">Sacred lotus</name>
    <dbReference type="NCBI Taxonomy" id="4432"/>
    <lineage>
        <taxon>Eukaryota</taxon>
        <taxon>Viridiplantae</taxon>
        <taxon>Streptophyta</taxon>
        <taxon>Embryophyta</taxon>
        <taxon>Tracheophyta</taxon>
        <taxon>Spermatophyta</taxon>
        <taxon>Magnoliopsida</taxon>
        <taxon>Proteales</taxon>
        <taxon>Nelumbonaceae</taxon>
        <taxon>Nelumbo</taxon>
    </lineage>
</organism>
<gene>
    <name evidence="1" type="ORF">HUJ06_012904</name>
</gene>
<dbReference type="EMBL" id="DUZY01000005">
    <property type="protein sequence ID" value="DAD38581.1"/>
    <property type="molecule type" value="Genomic_DNA"/>
</dbReference>
<name>A0A822Z4I7_NELNU</name>
<comment type="caution">
    <text evidence="1">The sequence shown here is derived from an EMBL/GenBank/DDBJ whole genome shotgun (WGS) entry which is preliminary data.</text>
</comment>
<evidence type="ECO:0000313" key="2">
    <source>
        <dbReference type="Proteomes" id="UP000607653"/>
    </source>
</evidence>
<dbReference type="Proteomes" id="UP000607653">
    <property type="component" value="Unassembled WGS sequence"/>
</dbReference>